<keyword evidence="2" id="KW-0812">Transmembrane</keyword>
<keyword evidence="4" id="KW-1185">Reference proteome</keyword>
<evidence type="ECO:0000256" key="1">
    <source>
        <dbReference type="SAM" id="MobiDB-lite"/>
    </source>
</evidence>
<evidence type="ECO:0000313" key="3">
    <source>
        <dbReference type="EMBL" id="SJZ55016.1"/>
    </source>
</evidence>
<dbReference type="OrthoDB" id="9998688at2"/>
<evidence type="ECO:0000313" key="4">
    <source>
        <dbReference type="Proteomes" id="UP000190135"/>
    </source>
</evidence>
<keyword evidence="2" id="KW-1133">Transmembrane helix</keyword>
<reference evidence="3 4" key="1">
    <citation type="submission" date="2017-02" db="EMBL/GenBank/DDBJ databases">
        <authorList>
            <person name="Peterson S.W."/>
        </authorList>
    </citation>
    <scope>NUCLEOTIDE SEQUENCE [LARGE SCALE GENOMIC DNA]</scope>
    <source>
        <strain evidence="3 4">USBA 369</strain>
    </source>
</reference>
<feature type="region of interest" description="Disordered" evidence="1">
    <location>
        <begin position="15"/>
        <end position="40"/>
    </location>
</feature>
<dbReference type="RefSeq" id="WP_078706554.1">
    <property type="nucleotide sequence ID" value="NZ_FUXL01000001.1"/>
</dbReference>
<dbReference type="EMBL" id="FUXL01000001">
    <property type="protein sequence ID" value="SJZ55016.1"/>
    <property type="molecule type" value="Genomic_DNA"/>
</dbReference>
<sequence>MSEIILAQADFTIPAPRQNQSTSEPPAARQGDNDTPATKAQTMPTVEGSLTVNLLPGPVSNTQIVVGAGLFIVLLAIFFAVKIAVTRGLQGRYVAPGAASETGWLLFAWLSVTSLFLIVAFVGNLWAEYVVTAPAALLSLILLLLFVRKRSVALKTHR</sequence>
<gene>
    <name evidence="3" type="ORF">SAMN05428963_101253</name>
</gene>
<dbReference type="STRING" id="1365950.SAMN05428963_101253"/>
<keyword evidence="2" id="KW-0472">Membrane</keyword>
<dbReference type="AlphaFoldDB" id="A0A1T4LK65"/>
<organism evidence="3 4">
    <name type="scientific">Consotaella salsifontis</name>
    <dbReference type="NCBI Taxonomy" id="1365950"/>
    <lineage>
        <taxon>Bacteria</taxon>
        <taxon>Pseudomonadati</taxon>
        <taxon>Pseudomonadota</taxon>
        <taxon>Alphaproteobacteria</taxon>
        <taxon>Hyphomicrobiales</taxon>
        <taxon>Aurantimonadaceae</taxon>
        <taxon>Consotaella</taxon>
    </lineage>
</organism>
<proteinExistence type="predicted"/>
<evidence type="ECO:0000256" key="2">
    <source>
        <dbReference type="SAM" id="Phobius"/>
    </source>
</evidence>
<accession>A0A1T4LK65</accession>
<feature type="transmembrane region" description="Helical" evidence="2">
    <location>
        <begin position="129"/>
        <end position="147"/>
    </location>
</feature>
<feature type="transmembrane region" description="Helical" evidence="2">
    <location>
        <begin position="64"/>
        <end position="84"/>
    </location>
</feature>
<feature type="transmembrane region" description="Helical" evidence="2">
    <location>
        <begin position="104"/>
        <end position="123"/>
    </location>
</feature>
<dbReference type="Proteomes" id="UP000190135">
    <property type="component" value="Unassembled WGS sequence"/>
</dbReference>
<protein>
    <submittedName>
        <fullName evidence="3">Uncharacterized protein</fullName>
    </submittedName>
</protein>
<name>A0A1T4LK65_9HYPH</name>